<dbReference type="GO" id="GO:0005886">
    <property type="term" value="C:plasma membrane"/>
    <property type="evidence" value="ECO:0007669"/>
    <property type="project" value="UniProtKB-SubCell"/>
</dbReference>
<dbReference type="InterPro" id="IPR010920">
    <property type="entry name" value="LSM_dom_sf"/>
</dbReference>
<proteinExistence type="inferred from homology"/>
<dbReference type="PANTHER" id="PTHR30221:SF18">
    <property type="entry name" value="SLL0590 PROTEIN"/>
    <property type="match status" value="1"/>
</dbReference>
<keyword evidence="4 8" id="KW-0812">Transmembrane</keyword>
<dbReference type="RefSeq" id="WP_052432067.1">
    <property type="nucleotide sequence ID" value="NZ_JRYR02000001.1"/>
</dbReference>
<dbReference type="Gene3D" id="2.30.30.60">
    <property type="match status" value="1"/>
</dbReference>
<comment type="caution">
    <text evidence="12">The sequence shown here is derived from an EMBL/GenBank/DDBJ whole genome shotgun (WGS) entry which is preliminary data.</text>
</comment>
<keyword evidence="6 8" id="KW-0472">Membrane</keyword>
<feature type="domain" description="Mechanosensitive ion channel MscS C-terminal" evidence="11">
    <location>
        <begin position="455"/>
        <end position="536"/>
    </location>
</feature>
<evidence type="ECO:0000259" key="11">
    <source>
        <dbReference type="Pfam" id="PF21082"/>
    </source>
</evidence>
<dbReference type="AlphaFoldDB" id="A0A1S1YVN7"/>
<evidence type="ECO:0000256" key="3">
    <source>
        <dbReference type="ARBA" id="ARBA00022475"/>
    </source>
</evidence>
<feature type="region of interest" description="Disordered" evidence="7">
    <location>
        <begin position="552"/>
        <end position="594"/>
    </location>
</feature>
<feature type="chain" id="PRO_5010356205" description="Transmembrane ion channel" evidence="9">
    <location>
        <begin position="19"/>
        <end position="594"/>
    </location>
</feature>
<evidence type="ECO:0008006" key="14">
    <source>
        <dbReference type="Google" id="ProtNLM"/>
    </source>
</evidence>
<dbReference type="InterPro" id="IPR045275">
    <property type="entry name" value="MscS_archaea/bacteria_type"/>
</dbReference>
<feature type="transmembrane region" description="Helical" evidence="8">
    <location>
        <begin position="335"/>
        <end position="353"/>
    </location>
</feature>
<dbReference type="PANTHER" id="PTHR30221">
    <property type="entry name" value="SMALL-CONDUCTANCE MECHANOSENSITIVE CHANNEL"/>
    <property type="match status" value="1"/>
</dbReference>
<evidence type="ECO:0000256" key="1">
    <source>
        <dbReference type="ARBA" id="ARBA00004651"/>
    </source>
</evidence>
<evidence type="ECO:0000256" key="2">
    <source>
        <dbReference type="ARBA" id="ARBA00008017"/>
    </source>
</evidence>
<sequence>MRTLFTLLLTTSFLCAFAQNNSKKEAEVYKEIQSLIIADSIYRTYLRDQISRLDSLVKGDQPQKQRFVKKGIPVAPFADTIFYVHSKGHMSAFKRAHAISDSIRNITEHSLFSFDSVELSEFEDHYQLVYNDKIIHSIDTLDALRVGMSREDLAIDRKDKINKALHDKIYGQGKKAGFYAFIGLVILILLIKIINKIYHFALKKVVEKNWFKNIWVKNVRVLTEENQLRFLRYILLFLRFAFILSLIYLYLPIVGQFSPPLQDISDRLLGYVIDPIKDIFKSALAFLPNLLKIFIIIGFFHYFIELIKIFAEAIKKERLKVPGFYPDWVQPTMKIIRFVLYTFMVIMIFPLLPGAESNEFKGISVFVGVLLSIGSTSVITNAISGIVITYMRRFKIGDWIKVGDVMGEVVERSMFVTRLRSPKNEIITLPNSKISDSQTINYSQPINRYKLIIHTTVTIGYDVPWRQVHEMLKESAEMTDGLIAGEIPFVLQTSLDDYYVSYQLNAYTKQPEKLGRIYSRLHQNIQDVFSREGVEIMSPHYRANREDNVITTPPFEKMQEVVKPKKEEIKPVEKEEKEEPGINDDATEQPPEKE</sequence>
<dbReference type="Proteomes" id="UP000179797">
    <property type="component" value="Unassembled WGS sequence"/>
</dbReference>
<dbReference type="STRING" id="915059.NH26_00460"/>
<feature type="transmembrane region" description="Helical" evidence="8">
    <location>
        <begin position="365"/>
        <end position="391"/>
    </location>
</feature>
<evidence type="ECO:0000313" key="12">
    <source>
        <dbReference type="EMBL" id="OHX64923.1"/>
    </source>
</evidence>
<feature type="transmembrane region" description="Helical" evidence="8">
    <location>
        <begin position="176"/>
        <end position="194"/>
    </location>
</feature>
<dbReference type="SUPFAM" id="SSF82689">
    <property type="entry name" value="Mechanosensitive channel protein MscS (YggB), C-terminal domain"/>
    <property type="match status" value="1"/>
</dbReference>
<protein>
    <recommendedName>
        <fullName evidence="14">Transmembrane ion channel</fullName>
    </recommendedName>
</protein>
<evidence type="ECO:0000256" key="6">
    <source>
        <dbReference type="ARBA" id="ARBA00023136"/>
    </source>
</evidence>
<accession>A0A1S1YVN7</accession>
<keyword evidence="9" id="KW-0732">Signal</keyword>
<dbReference type="SUPFAM" id="SSF50182">
    <property type="entry name" value="Sm-like ribonucleoproteins"/>
    <property type="match status" value="1"/>
</dbReference>
<feature type="signal peptide" evidence="9">
    <location>
        <begin position="1"/>
        <end position="18"/>
    </location>
</feature>
<dbReference type="Gene3D" id="3.30.70.100">
    <property type="match status" value="1"/>
</dbReference>
<dbReference type="Pfam" id="PF21082">
    <property type="entry name" value="MS_channel_3rd"/>
    <property type="match status" value="1"/>
</dbReference>
<comment type="similarity">
    <text evidence="2">Belongs to the MscS (TC 1.A.23) family.</text>
</comment>
<evidence type="ECO:0000313" key="13">
    <source>
        <dbReference type="Proteomes" id="UP000179797"/>
    </source>
</evidence>
<evidence type="ECO:0000256" key="5">
    <source>
        <dbReference type="ARBA" id="ARBA00022989"/>
    </source>
</evidence>
<dbReference type="InterPro" id="IPR049278">
    <property type="entry name" value="MS_channel_C"/>
</dbReference>
<organism evidence="12 13">
    <name type="scientific">Flammeovirga pacifica</name>
    <dbReference type="NCBI Taxonomy" id="915059"/>
    <lineage>
        <taxon>Bacteria</taxon>
        <taxon>Pseudomonadati</taxon>
        <taxon>Bacteroidota</taxon>
        <taxon>Cytophagia</taxon>
        <taxon>Cytophagales</taxon>
        <taxon>Flammeovirgaceae</taxon>
        <taxon>Flammeovirga</taxon>
    </lineage>
</organism>
<keyword evidence="13" id="KW-1185">Reference proteome</keyword>
<dbReference type="EMBL" id="JRYR02000001">
    <property type="protein sequence ID" value="OHX64923.1"/>
    <property type="molecule type" value="Genomic_DNA"/>
</dbReference>
<feature type="transmembrane region" description="Helical" evidence="8">
    <location>
        <begin position="293"/>
        <end position="314"/>
    </location>
</feature>
<dbReference type="InterPro" id="IPR011066">
    <property type="entry name" value="MscS_channel_C_sf"/>
</dbReference>
<dbReference type="InterPro" id="IPR006685">
    <property type="entry name" value="MscS_channel_2nd"/>
</dbReference>
<evidence type="ECO:0000256" key="8">
    <source>
        <dbReference type="SAM" id="Phobius"/>
    </source>
</evidence>
<feature type="compositionally biased region" description="Basic and acidic residues" evidence="7">
    <location>
        <begin position="557"/>
        <end position="580"/>
    </location>
</feature>
<evidence type="ECO:0000256" key="7">
    <source>
        <dbReference type="SAM" id="MobiDB-lite"/>
    </source>
</evidence>
<evidence type="ECO:0000256" key="9">
    <source>
        <dbReference type="SAM" id="SignalP"/>
    </source>
</evidence>
<dbReference type="InterPro" id="IPR023408">
    <property type="entry name" value="MscS_beta-dom_sf"/>
</dbReference>
<name>A0A1S1YVN7_FLAPC</name>
<feature type="domain" description="Mechanosensitive ion channel MscS" evidence="10">
    <location>
        <begin position="378"/>
        <end position="443"/>
    </location>
</feature>
<feature type="transmembrane region" description="Helical" evidence="8">
    <location>
        <begin position="230"/>
        <end position="251"/>
    </location>
</feature>
<evidence type="ECO:0000256" key="4">
    <source>
        <dbReference type="ARBA" id="ARBA00022692"/>
    </source>
</evidence>
<gene>
    <name evidence="12" type="ORF">NH26_00460</name>
</gene>
<dbReference type="Pfam" id="PF00924">
    <property type="entry name" value="MS_channel_2nd"/>
    <property type="match status" value="1"/>
</dbReference>
<evidence type="ECO:0000259" key="10">
    <source>
        <dbReference type="Pfam" id="PF00924"/>
    </source>
</evidence>
<keyword evidence="5 8" id="KW-1133">Transmembrane helix</keyword>
<dbReference type="OrthoDB" id="9809206at2"/>
<reference evidence="12 13" key="1">
    <citation type="journal article" date="2012" name="Int. J. Syst. Evol. Microbiol.">
        <title>Flammeovirga pacifica sp. nov., isolated from deep-sea sediment.</title>
        <authorList>
            <person name="Xu H."/>
            <person name="Fu Y."/>
            <person name="Yang N."/>
            <person name="Ding Z."/>
            <person name="Lai Q."/>
            <person name="Zeng R."/>
        </authorList>
    </citation>
    <scope>NUCLEOTIDE SEQUENCE [LARGE SCALE GENOMIC DNA]</scope>
    <source>
        <strain evidence="13">DSM 24597 / LMG 26175 / WPAGA1</strain>
    </source>
</reference>
<dbReference type="GO" id="GO:0008381">
    <property type="term" value="F:mechanosensitive monoatomic ion channel activity"/>
    <property type="evidence" value="ECO:0007669"/>
    <property type="project" value="InterPro"/>
</dbReference>
<keyword evidence="3" id="KW-1003">Cell membrane</keyword>
<comment type="subcellular location">
    <subcellularLocation>
        <location evidence="1">Cell membrane</location>
        <topology evidence="1">Multi-pass membrane protein</topology>
    </subcellularLocation>
</comment>